<sequence>MSTESRGFTFKYIIWDGVTYYETTDRHVVQIRRKESLGQEDLRGKEIPLHSRLTIYSTQPLNIPLKTKINLSAHFYMHDMTSRTPIISFVKSSAPECNVINGPQNIYSPDDLTQFSNCTTINGAFVIGHNYTGAINLSHVTNFNGFIQTEDSTSQTAPSIPGLTSIQMDNLATMGRGLFFANTPALTTVSFRNLAVIDTINFAGVPAALQMSFPALKNVTGDLYISPPLGRIDFPLLATANTITVLSSDSTSENLETDLGLSSEWSYDGQHNVPALNINFPSLQNTTELQIVGNISSLSMPSLTLVGPDEDPYHAPLTGQSTMKIETWGNPINISFPVLQSVKDSYFTGDIQSLNMPALQSISSSMTVTAFIPLDIDFPTLQNATDIEMSGNISSAVWPSLKTIGTLSILSDLPLDCAPSSTAYNSSIHDASGLYTEYYFSCRFVPLLPLPSKKHLSPGAIAGIVISCVAFVAIIVCGALLYTKRRKA</sequence>
<dbReference type="OrthoDB" id="536881at2759"/>
<feature type="transmembrane region" description="Helical" evidence="1">
    <location>
        <begin position="460"/>
        <end position="482"/>
    </location>
</feature>
<dbReference type="Gene3D" id="3.80.20.20">
    <property type="entry name" value="Receptor L-domain"/>
    <property type="match status" value="1"/>
</dbReference>
<keyword evidence="1" id="KW-0472">Membrane</keyword>
<keyword evidence="1" id="KW-1133">Transmembrane helix</keyword>
<evidence type="ECO:0000313" key="3">
    <source>
        <dbReference type="Proteomes" id="UP000566819"/>
    </source>
</evidence>
<evidence type="ECO:0000313" key="2">
    <source>
        <dbReference type="EMBL" id="KAF4634551.1"/>
    </source>
</evidence>
<protein>
    <submittedName>
        <fullName evidence="2">Uncharacterized protein</fullName>
    </submittedName>
</protein>
<proteinExistence type="predicted"/>
<dbReference type="SUPFAM" id="SSF52058">
    <property type="entry name" value="L domain-like"/>
    <property type="match status" value="1"/>
</dbReference>
<dbReference type="EMBL" id="JAAMPI010000176">
    <property type="protein sequence ID" value="KAF4634551.1"/>
    <property type="molecule type" value="Genomic_DNA"/>
</dbReference>
<accession>A0A8H4RT06</accession>
<dbReference type="InterPro" id="IPR036941">
    <property type="entry name" value="Rcpt_L-dom_sf"/>
</dbReference>
<organism evidence="2 3">
    <name type="scientific">Cudoniella acicularis</name>
    <dbReference type="NCBI Taxonomy" id="354080"/>
    <lineage>
        <taxon>Eukaryota</taxon>
        <taxon>Fungi</taxon>
        <taxon>Dikarya</taxon>
        <taxon>Ascomycota</taxon>
        <taxon>Pezizomycotina</taxon>
        <taxon>Leotiomycetes</taxon>
        <taxon>Helotiales</taxon>
        <taxon>Tricladiaceae</taxon>
        <taxon>Cudoniella</taxon>
    </lineage>
</organism>
<gene>
    <name evidence="2" type="ORF">G7Y89_g3553</name>
</gene>
<keyword evidence="1" id="KW-0812">Transmembrane</keyword>
<evidence type="ECO:0000256" key="1">
    <source>
        <dbReference type="SAM" id="Phobius"/>
    </source>
</evidence>
<keyword evidence="3" id="KW-1185">Reference proteome</keyword>
<name>A0A8H4RT06_9HELO</name>
<comment type="caution">
    <text evidence="2">The sequence shown here is derived from an EMBL/GenBank/DDBJ whole genome shotgun (WGS) entry which is preliminary data.</text>
</comment>
<dbReference type="Proteomes" id="UP000566819">
    <property type="component" value="Unassembled WGS sequence"/>
</dbReference>
<dbReference type="AlphaFoldDB" id="A0A8H4RT06"/>
<reference evidence="2 3" key="1">
    <citation type="submission" date="2020-03" db="EMBL/GenBank/DDBJ databases">
        <title>Draft Genome Sequence of Cudoniella acicularis.</title>
        <authorList>
            <person name="Buettner E."/>
            <person name="Kellner H."/>
        </authorList>
    </citation>
    <scope>NUCLEOTIDE SEQUENCE [LARGE SCALE GENOMIC DNA]</scope>
    <source>
        <strain evidence="2 3">DSM 108380</strain>
    </source>
</reference>